<proteinExistence type="predicted"/>
<gene>
    <name evidence="2" type="ORF">FZEAL_1297</name>
</gene>
<keyword evidence="3" id="KW-1185">Reference proteome</keyword>
<feature type="region of interest" description="Disordered" evidence="1">
    <location>
        <begin position="70"/>
        <end position="292"/>
    </location>
</feature>
<dbReference type="Proteomes" id="UP000635477">
    <property type="component" value="Unassembled WGS sequence"/>
</dbReference>
<organism evidence="2 3">
    <name type="scientific">Fusarium zealandicum</name>
    <dbReference type="NCBI Taxonomy" id="1053134"/>
    <lineage>
        <taxon>Eukaryota</taxon>
        <taxon>Fungi</taxon>
        <taxon>Dikarya</taxon>
        <taxon>Ascomycota</taxon>
        <taxon>Pezizomycotina</taxon>
        <taxon>Sordariomycetes</taxon>
        <taxon>Hypocreomycetidae</taxon>
        <taxon>Hypocreales</taxon>
        <taxon>Nectriaceae</taxon>
        <taxon>Fusarium</taxon>
        <taxon>Fusarium staphyleae species complex</taxon>
    </lineage>
</organism>
<dbReference type="AlphaFoldDB" id="A0A8H4UTI9"/>
<dbReference type="EMBL" id="JABEYC010000072">
    <property type="protein sequence ID" value="KAF4983259.1"/>
    <property type="molecule type" value="Genomic_DNA"/>
</dbReference>
<feature type="compositionally biased region" description="Low complexity" evidence="1">
    <location>
        <begin position="228"/>
        <end position="237"/>
    </location>
</feature>
<evidence type="ECO:0000313" key="2">
    <source>
        <dbReference type="EMBL" id="KAF4983259.1"/>
    </source>
</evidence>
<feature type="compositionally biased region" description="Polar residues" evidence="1">
    <location>
        <begin position="131"/>
        <end position="141"/>
    </location>
</feature>
<evidence type="ECO:0000256" key="1">
    <source>
        <dbReference type="SAM" id="MobiDB-lite"/>
    </source>
</evidence>
<sequence>MCISVAYVYSCGHRVAQRQIDCAYEEWSNSYGCCSCFFTAPDAKTCVKTYTEYEKQTRCEACREDGIGLPVPSTPQQYGDGRQRGTGQGSRQPAPAPVAPPYSPAQDGQYEPEHMFMPAPPYQSSPPPVQFLTNTHPQMPTSPEPTYHAGYSSRDRSLPVLRSQPSQMPSRTTQVSERDPQPAYEMTEIQAPSQPQRQDEASSRPQNVIPRRPVGAPPRRQQPQNVIPRRPVGAPPQQRRPRQHRQDVPRSVPDNTGDIAMAIPEHATPPRTRAVSPQPRRQRPIRSNPAWMAPDYEVTSDVQAYLNNEDLEVENILAGPDEDYREFLGPNNEARG</sequence>
<evidence type="ECO:0000313" key="3">
    <source>
        <dbReference type="Proteomes" id="UP000635477"/>
    </source>
</evidence>
<feature type="compositionally biased region" description="Pro residues" evidence="1">
    <location>
        <begin position="118"/>
        <end position="129"/>
    </location>
</feature>
<protein>
    <submittedName>
        <fullName evidence="2">Uncharacterized protein</fullName>
    </submittedName>
</protein>
<feature type="compositionally biased region" description="Polar residues" evidence="1">
    <location>
        <begin position="163"/>
        <end position="175"/>
    </location>
</feature>
<reference evidence="2" key="2">
    <citation type="submission" date="2020-05" db="EMBL/GenBank/DDBJ databases">
        <authorList>
            <person name="Kim H.-S."/>
            <person name="Proctor R.H."/>
            <person name="Brown D.W."/>
        </authorList>
    </citation>
    <scope>NUCLEOTIDE SEQUENCE</scope>
    <source>
        <strain evidence="2">NRRL 22465</strain>
    </source>
</reference>
<feature type="compositionally biased region" description="Pro residues" evidence="1">
    <location>
        <begin position="94"/>
        <end position="103"/>
    </location>
</feature>
<name>A0A8H4UTI9_9HYPO</name>
<reference evidence="2" key="1">
    <citation type="journal article" date="2020" name="BMC Genomics">
        <title>Correction to: Identification and distribution of gene clusters required for synthesis of sphingolipid metabolism inhibitors in diverse species of the filamentous fungus Fusarium.</title>
        <authorList>
            <person name="Kim H.S."/>
            <person name="Lohmar J.M."/>
            <person name="Busman M."/>
            <person name="Brown D.W."/>
            <person name="Naumann T.A."/>
            <person name="Divon H.H."/>
            <person name="Lysoe E."/>
            <person name="Uhlig S."/>
            <person name="Proctor R.H."/>
        </authorList>
    </citation>
    <scope>NUCLEOTIDE SEQUENCE</scope>
    <source>
        <strain evidence="2">NRRL 22465</strain>
    </source>
</reference>
<comment type="caution">
    <text evidence="2">The sequence shown here is derived from an EMBL/GenBank/DDBJ whole genome shotgun (WGS) entry which is preliminary data.</text>
</comment>
<accession>A0A8H4UTI9</accession>